<protein>
    <submittedName>
        <fullName evidence="2">Uncharacterized protein</fullName>
    </submittedName>
</protein>
<proteinExistence type="predicted"/>
<name>A0A4U6UTS8_SETVI</name>
<dbReference type="EMBL" id="CM016556">
    <property type="protein sequence ID" value="TKW18614.1"/>
    <property type="molecule type" value="Genomic_DNA"/>
</dbReference>
<accession>A0A4U6UTS8</accession>
<gene>
    <name evidence="2" type="ORF">SEVIR_5G442700v2</name>
</gene>
<organism evidence="2 3">
    <name type="scientific">Setaria viridis</name>
    <name type="common">Green bristlegrass</name>
    <name type="synonym">Setaria italica subsp. viridis</name>
    <dbReference type="NCBI Taxonomy" id="4556"/>
    <lineage>
        <taxon>Eukaryota</taxon>
        <taxon>Viridiplantae</taxon>
        <taxon>Streptophyta</taxon>
        <taxon>Embryophyta</taxon>
        <taxon>Tracheophyta</taxon>
        <taxon>Spermatophyta</taxon>
        <taxon>Magnoliopsida</taxon>
        <taxon>Liliopsida</taxon>
        <taxon>Poales</taxon>
        <taxon>Poaceae</taxon>
        <taxon>PACMAD clade</taxon>
        <taxon>Panicoideae</taxon>
        <taxon>Panicodae</taxon>
        <taxon>Paniceae</taxon>
        <taxon>Cenchrinae</taxon>
        <taxon>Setaria</taxon>
    </lineage>
</organism>
<evidence type="ECO:0000313" key="3">
    <source>
        <dbReference type="Proteomes" id="UP000298652"/>
    </source>
</evidence>
<dbReference type="Proteomes" id="UP000298652">
    <property type="component" value="Chromosome 5"/>
</dbReference>
<reference evidence="2" key="1">
    <citation type="submission" date="2019-03" db="EMBL/GenBank/DDBJ databases">
        <title>WGS assembly of Setaria viridis.</title>
        <authorList>
            <person name="Huang P."/>
            <person name="Jenkins J."/>
            <person name="Grimwood J."/>
            <person name="Barry K."/>
            <person name="Healey A."/>
            <person name="Mamidi S."/>
            <person name="Sreedasyam A."/>
            <person name="Shu S."/>
            <person name="Feldman M."/>
            <person name="Wu J."/>
            <person name="Yu Y."/>
            <person name="Chen C."/>
            <person name="Johnson J."/>
            <person name="Rokhsar D."/>
            <person name="Baxter I."/>
            <person name="Schmutz J."/>
            <person name="Brutnell T."/>
            <person name="Kellogg E."/>
        </authorList>
    </citation>
    <scope>NUCLEOTIDE SEQUENCE [LARGE SCALE GENOMIC DNA]</scope>
</reference>
<keyword evidence="3" id="KW-1185">Reference proteome</keyword>
<feature type="region of interest" description="Disordered" evidence="1">
    <location>
        <begin position="167"/>
        <end position="196"/>
    </location>
</feature>
<evidence type="ECO:0000313" key="2">
    <source>
        <dbReference type="EMBL" id="TKW18614.1"/>
    </source>
</evidence>
<sequence>MSKTPPRPTTVSGSGTSDLPPRGSASPDRGPGVRSVRPPAARLRLVRPRPQGRGRPTPRHKVPPRPTPSTGVGLTGGPRTDIPLRCGPGGQGNDPVGPPCRPRHKCAAGLTGRRMITLLTQPAASTHARPHCTSYSAGGFLPFAAGYSWPAPTGAEGRLARPRAPRALGPRALGSKDVTPSLHKPSSGRWHPPSLPKDTVVTTKHLHHNPTPTDTEEAICRARRQLAHGRPPPPACTPALVRGWRRRRTPRNLVSPFLFT</sequence>
<feature type="region of interest" description="Disordered" evidence="1">
    <location>
        <begin position="1"/>
        <end position="83"/>
    </location>
</feature>
<dbReference type="AlphaFoldDB" id="A0A4U6UTS8"/>
<feature type="compositionally biased region" description="Basic residues" evidence="1">
    <location>
        <begin position="44"/>
        <end position="63"/>
    </location>
</feature>
<dbReference type="Gramene" id="TKW18614">
    <property type="protein sequence ID" value="TKW18614"/>
    <property type="gene ID" value="SEVIR_5G442700v2"/>
</dbReference>
<evidence type="ECO:0000256" key="1">
    <source>
        <dbReference type="SAM" id="MobiDB-lite"/>
    </source>
</evidence>